<comment type="caution">
    <text evidence="2">The sequence shown here is derived from an EMBL/GenBank/DDBJ whole genome shotgun (WGS) entry which is preliminary data.</text>
</comment>
<proteinExistence type="predicted"/>
<accession>A0ABR8LKI6</accession>
<dbReference type="Proteomes" id="UP000624419">
    <property type="component" value="Unassembled WGS sequence"/>
</dbReference>
<reference evidence="2 3" key="1">
    <citation type="submission" date="2020-04" db="EMBL/GenBank/DDBJ databases">
        <title>Salinimonas sp. HHU 13199.</title>
        <authorList>
            <person name="Cui X."/>
            <person name="Zhang D."/>
        </authorList>
    </citation>
    <scope>NUCLEOTIDE SEQUENCE [LARGE SCALE GENOMIC DNA]</scope>
    <source>
        <strain evidence="2 3">HHU 13199</strain>
    </source>
</reference>
<protein>
    <submittedName>
        <fullName evidence="2">DUF2489 domain-containing protein</fullName>
    </submittedName>
</protein>
<gene>
    <name evidence="2" type="ORF">HHX48_08760</name>
</gene>
<sequence>MVWAIAAAVGVLIILALGIYAGRLLFMVKQQNTRQAAAREKRTVTITDSIILIAKAMEQQQCELSEGAIRICNLLEALPLSSPPEFKTKFPHIYALFIDVSGFAILEERQKLSPKEKMKQDKAREQIESEHETKVLAELPHIRQYCETLTV</sequence>
<dbReference type="Pfam" id="PF10675">
    <property type="entry name" value="DUF2489"/>
    <property type="match status" value="1"/>
</dbReference>
<organism evidence="2 3">
    <name type="scientific">Salinimonas profundi</name>
    <dbReference type="NCBI Taxonomy" id="2729140"/>
    <lineage>
        <taxon>Bacteria</taxon>
        <taxon>Pseudomonadati</taxon>
        <taxon>Pseudomonadota</taxon>
        <taxon>Gammaproteobacteria</taxon>
        <taxon>Alteromonadales</taxon>
        <taxon>Alteromonadaceae</taxon>
        <taxon>Alteromonas/Salinimonas group</taxon>
        <taxon>Salinimonas</taxon>
    </lineage>
</organism>
<name>A0ABR8LKI6_9ALTE</name>
<dbReference type="RefSeq" id="WP_191024209.1">
    <property type="nucleotide sequence ID" value="NZ_JABBXD010000003.1"/>
</dbReference>
<dbReference type="EMBL" id="JABBXD010000003">
    <property type="protein sequence ID" value="MBD3585823.1"/>
    <property type="molecule type" value="Genomic_DNA"/>
</dbReference>
<evidence type="ECO:0000313" key="2">
    <source>
        <dbReference type="EMBL" id="MBD3585823.1"/>
    </source>
</evidence>
<evidence type="ECO:0000313" key="3">
    <source>
        <dbReference type="Proteomes" id="UP000624419"/>
    </source>
</evidence>
<evidence type="ECO:0000259" key="1">
    <source>
        <dbReference type="Pfam" id="PF10675"/>
    </source>
</evidence>
<feature type="domain" description="DUF2489" evidence="1">
    <location>
        <begin position="14"/>
        <end position="140"/>
    </location>
</feature>
<dbReference type="InterPro" id="IPR019617">
    <property type="entry name" value="DUF2489"/>
</dbReference>
<keyword evidence="3" id="KW-1185">Reference proteome</keyword>